<accession>A0A1M5RH24</accession>
<dbReference type="Proteomes" id="UP000184268">
    <property type="component" value="Unassembled WGS sequence"/>
</dbReference>
<reference evidence="3 4" key="1">
    <citation type="submission" date="2016-11" db="EMBL/GenBank/DDBJ databases">
        <authorList>
            <person name="Jaros S."/>
            <person name="Januszkiewicz K."/>
            <person name="Wedrychowicz H."/>
        </authorList>
    </citation>
    <scope>NUCLEOTIDE SEQUENCE [LARGE SCALE GENOMIC DNA]</scope>
    <source>
        <strain evidence="3 4">DSM 16917</strain>
    </source>
</reference>
<proteinExistence type="inferred from homology"/>
<evidence type="ECO:0000313" key="4">
    <source>
        <dbReference type="Proteomes" id="UP000184268"/>
    </source>
</evidence>
<evidence type="ECO:0000313" key="3">
    <source>
        <dbReference type="EMBL" id="SHH25093.1"/>
    </source>
</evidence>
<comment type="similarity">
    <text evidence="1">Belongs to the sulfur carrier protein TusA family.</text>
</comment>
<dbReference type="InterPro" id="IPR001455">
    <property type="entry name" value="TusA-like"/>
</dbReference>
<dbReference type="PANTHER" id="PTHR33279">
    <property type="entry name" value="SULFUR CARRIER PROTEIN YEDF-RELATED"/>
    <property type="match status" value="1"/>
</dbReference>
<dbReference type="InterPro" id="IPR036868">
    <property type="entry name" value="TusA-like_sf"/>
</dbReference>
<dbReference type="Pfam" id="PF01206">
    <property type="entry name" value="TusA"/>
    <property type="match status" value="1"/>
</dbReference>
<dbReference type="PANTHER" id="PTHR33279:SF19">
    <property type="entry name" value="SSL1707 PROTEIN"/>
    <property type="match status" value="1"/>
</dbReference>
<gene>
    <name evidence="3" type="ORF">SAMN02745129_1605</name>
</gene>
<dbReference type="Gene3D" id="3.30.110.40">
    <property type="entry name" value="TusA-like domain"/>
    <property type="match status" value="1"/>
</dbReference>
<dbReference type="RefSeq" id="WP_067657413.1">
    <property type="nucleotide sequence ID" value="NZ_FQXG01000002.1"/>
</dbReference>
<evidence type="ECO:0000259" key="2">
    <source>
        <dbReference type="Pfam" id="PF01206"/>
    </source>
</evidence>
<name>A0A1M5RH24_9GAMM</name>
<dbReference type="SUPFAM" id="SSF64307">
    <property type="entry name" value="SirA-like"/>
    <property type="match status" value="1"/>
</dbReference>
<evidence type="ECO:0000256" key="1">
    <source>
        <dbReference type="ARBA" id="ARBA00008984"/>
    </source>
</evidence>
<sequence>MGPAIQTVDLRQERCPLAFVKAKLAIRDRDPGQALAILISDPGTRRDVPRWLQKVGIEYELTQQDDKHWVVILYAQ</sequence>
<dbReference type="AlphaFoldDB" id="A0A1M5RH24"/>
<keyword evidence="4" id="KW-1185">Reference proteome</keyword>
<organism evidence="3 4">
    <name type="scientific">Ferrimonas marina</name>
    <dbReference type="NCBI Taxonomy" id="299255"/>
    <lineage>
        <taxon>Bacteria</taxon>
        <taxon>Pseudomonadati</taxon>
        <taxon>Pseudomonadota</taxon>
        <taxon>Gammaproteobacteria</taxon>
        <taxon>Alteromonadales</taxon>
        <taxon>Ferrimonadaceae</taxon>
        <taxon>Ferrimonas</taxon>
    </lineage>
</organism>
<protein>
    <submittedName>
        <fullName evidence="3">TusA-related sulfurtransferase</fullName>
    </submittedName>
</protein>
<keyword evidence="3" id="KW-0808">Transferase</keyword>
<dbReference type="CDD" id="cd00291">
    <property type="entry name" value="SirA_YedF_YeeD"/>
    <property type="match status" value="1"/>
</dbReference>
<feature type="domain" description="UPF0033" evidence="2">
    <location>
        <begin position="7"/>
        <end position="72"/>
    </location>
</feature>
<dbReference type="EMBL" id="FQXG01000002">
    <property type="protein sequence ID" value="SHH25093.1"/>
    <property type="molecule type" value="Genomic_DNA"/>
</dbReference>
<dbReference type="GO" id="GO:0016740">
    <property type="term" value="F:transferase activity"/>
    <property type="evidence" value="ECO:0007669"/>
    <property type="project" value="UniProtKB-KW"/>
</dbReference>
<dbReference type="STRING" id="299255.SAMN02745129_1605"/>
<dbReference type="OrthoDB" id="9797352at2"/>